<accession>A0A662ZCR8</accession>
<dbReference type="AlphaFoldDB" id="A0A662ZCR8"/>
<keyword evidence="2" id="KW-0378">Hydrolase</keyword>
<dbReference type="InterPro" id="IPR051055">
    <property type="entry name" value="PIF1_helicase"/>
</dbReference>
<evidence type="ECO:0000313" key="3">
    <source>
        <dbReference type="Proteomes" id="UP000243374"/>
    </source>
</evidence>
<keyword evidence="2" id="KW-0547">Nucleotide-binding</keyword>
<name>A0A662ZCR8_9GAMM</name>
<keyword evidence="3" id="KW-1185">Reference proteome</keyword>
<dbReference type="CDD" id="cd18809">
    <property type="entry name" value="SF1_C_RecD"/>
    <property type="match status" value="1"/>
</dbReference>
<dbReference type="OrthoDB" id="9763659at2"/>
<dbReference type="EMBL" id="FOSF01000057">
    <property type="protein sequence ID" value="SFK33904.1"/>
    <property type="molecule type" value="Genomic_DNA"/>
</dbReference>
<dbReference type="GO" id="GO:0003678">
    <property type="term" value="F:DNA helicase activity"/>
    <property type="evidence" value="ECO:0007669"/>
    <property type="project" value="InterPro"/>
</dbReference>
<protein>
    <submittedName>
        <fullName evidence="2">PIF1-like helicase</fullName>
    </submittedName>
</protein>
<dbReference type="Gene3D" id="3.40.50.300">
    <property type="entry name" value="P-loop containing nucleotide triphosphate hydrolases"/>
    <property type="match status" value="1"/>
</dbReference>
<organism evidence="2 3">
    <name type="scientific">Succinivibrio dextrinosolvens</name>
    <dbReference type="NCBI Taxonomy" id="83771"/>
    <lineage>
        <taxon>Bacteria</taxon>
        <taxon>Pseudomonadati</taxon>
        <taxon>Pseudomonadota</taxon>
        <taxon>Gammaproteobacteria</taxon>
        <taxon>Aeromonadales</taxon>
        <taxon>Succinivibrionaceae</taxon>
        <taxon>Succinivibrio</taxon>
    </lineage>
</organism>
<dbReference type="RefSeq" id="WP_074841410.1">
    <property type="nucleotide sequence ID" value="NZ_CP047056.1"/>
</dbReference>
<keyword evidence="2" id="KW-0347">Helicase</keyword>
<keyword evidence="2" id="KW-0067">ATP-binding</keyword>
<dbReference type="Proteomes" id="UP000243374">
    <property type="component" value="Unassembled WGS sequence"/>
</dbReference>
<dbReference type="InterPro" id="IPR027417">
    <property type="entry name" value="P-loop_NTPase"/>
</dbReference>
<dbReference type="PANTHER" id="PTHR47642:SF7">
    <property type="entry name" value="ATP-DEPENDENT DNA HELICASE PIF1"/>
    <property type="match status" value="1"/>
</dbReference>
<dbReference type="Gene3D" id="2.30.30.940">
    <property type="match status" value="1"/>
</dbReference>
<dbReference type="GO" id="GO:0006281">
    <property type="term" value="P:DNA repair"/>
    <property type="evidence" value="ECO:0007669"/>
    <property type="project" value="InterPro"/>
</dbReference>
<dbReference type="Pfam" id="PF05970">
    <property type="entry name" value="PIF1"/>
    <property type="match status" value="1"/>
</dbReference>
<proteinExistence type="predicted"/>
<gene>
    <name evidence="2" type="ORF">SAMN04487865_10576</name>
</gene>
<evidence type="ECO:0000259" key="1">
    <source>
        <dbReference type="Pfam" id="PF05970"/>
    </source>
</evidence>
<feature type="domain" description="DNA helicase Pif1-like DEAD-box helicase" evidence="1">
    <location>
        <begin position="36"/>
        <end position="237"/>
    </location>
</feature>
<sequence>MNLAQLAKDLPEDTNTVSNEVEFYFEDSDSSSKETLTEGQKYVLELLKTGENVFISGSAGTGKSYVLRKFIQQTSNVVVTASTGIAAVNVEGCTLHSLLSLPIGVIDEHIRLSDKTYNDLFFTAVAKLKPVSVLVIDEISMVRADIFAFVCNVIKYIEYKYSSRIQLVLCGDFFQLPPVVCGTDRKWIEKLFPNNRQAWAFNTDAWKRMNIKTVVLNESVRQKDSVFVEALNCIRTGDFSGLYFINSNRSTSDHTEQLYICGKNATANQYNSYELGKIQSPEYRFNIKICGNVQESDIACEKVLTLKVGARVLIIANDISKEYVNGDTGTVNAINNEQVFVLLDRTKRTVIVKKNTWEKYDYFAETESFKGVKGGKKIKIKKGIVGTYTQIPLRLGWAVTVHKSQGQTFDNAKLLHSEYWSCGQLYVALSRCRTISGICFNTPIDGREVLCSRDVINFYNRCLLED</sequence>
<reference evidence="2 3" key="1">
    <citation type="submission" date="2016-10" db="EMBL/GenBank/DDBJ databases">
        <authorList>
            <person name="Varghese N."/>
            <person name="Submissions S."/>
        </authorList>
    </citation>
    <scope>NUCLEOTIDE SEQUENCE [LARGE SCALE GENOMIC DNA]</scope>
    <source>
        <strain evidence="2 3">22B</strain>
    </source>
</reference>
<dbReference type="SUPFAM" id="SSF52540">
    <property type="entry name" value="P-loop containing nucleoside triphosphate hydrolases"/>
    <property type="match status" value="2"/>
</dbReference>
<evidence type="ECO:0000313" key="2">
    <source>
        <dbReference type="EMBL" id="SFK33904.1"/>
    </source>
</evidence>
<dbReference type="InterPro" id="IPR010285">
    <property type="entry name" value="DNA_helicase_pif1-like_DEAD"/>
</dbReference>
<dbReference type="GO" id="GO:0000723">
    <property type="term" value="P:telomere maintenance"/>
    <property type="evidence" value="ECO:0007669"/>
    <property type="project" value="InterPro"/>
</dbReference>
<dbReference type="PANTHER" id="PTHR47642">
    <property type="entry name" value="ATP-DEPENDENT DNA HELICASE"/>
    <property type="match status" value="1"/>
</dbReference>